<comment type="cofactor">
    <cofactor evidence="1">
        <name>[4Fe-4S] cluster</name>
        <dbReference type="ChEBI" id="CHEBI:49883"/>
    </cofactor>
</comment>
<evidence type="ECO:0000256" key="5">
    <source>
        <dbReference type="ARBA" id="ARBA00023014"/>
    </source>
</evidence>
<dbReference type="GO" id="GO:0050992">
    <property type="term" value="P:dimethylallyl diphosphate biosynthetic process"/>
    <property type="evidence" value="ECO:0007669"/>
    <property type="project" value="InterPro"/>
</dbReference>
<keyword evidence="3" id="KW-0479">Metal-binding</keyword>
<evidence type="ECO:0000256" key="3">
    <source>
        <dbReference type="ARBA" id="ARBA00022723"/>
    </source>
</evidence>
<protein>
    <submittedName>
        <fullName evidence="6">4-hydroxy-3-methylbut-2-enyl diphosphate reductase</fullName>
        <ecNumber evidence="6">1.17.7.4</ecNumber>
    </submittedName>
</protein>
<evidence type="ECO:0000256" key="1">
    <source>
        <dbReference type="ARBA" id="ARBA00001966"/>
    </source>
</evidence>
<dbReference type="EC" id="1.17.7.4" evidence="6"/>
<keyword evidence="2" id="KW-0004">4Fe-4S</keyword>
<keyword evidence="4" id="KW-0408">Iron</keyword>
<dbReference type="Pfam" id="PF02401">
    <property type="entry name" value="LYTB"/>
    <property type="match status" value="1"/>
</dbReference>
<name>A0A7C5PG48_9BACT</name>
<dbReference type="GO" id="GO:0051745">
    <property type="term" value="F:4-hydroxy-3-methylbut-2-enyl diphosphate reductase activity"/>
    <property type="evidence" value="ECO:0007669"/>
    <property type="project" value="UniProtKB-EC"/>
</dbReference>
<dbReference type="CDD" id="cd13944">
    <property type="entry name" value="lytB_ispH"/>
    <property type="match status" value="1"/>
</dbReference>
<dbReference type="AlphaFoldDB" id="A0A7C5PG48"/>
<dbReference type="NCBIfam" id="TIGR00216">
    <property type="entry name" value="ispH_lytB"/>
    <property type="match status" value="1"/>
</dbReference>
<keyword evidence="5" id="KW-0411">Iron-sulfur</keyword>
<dbReference type="Gene3D" id="3.40.50.11270">
    <property type="match status" value="1"/>
</dbReference>
<gene>
    <name evidence="6" type="primary">ispH</name>
    <name evidence="6" type="ORF">ENL70_01710</name>
</gene>
<dbReference type="InterPro" id="IPR003451">
    <property type="entry name" value="LytB/IspH"/>
</dbReference>
<dbReference type="GO" id="GO:0019288">
    <property type="term" value="P:isopentenyl diphosphate biosynthetic process, methylerythritol 4-phosphate pathway"/>
    <property type="evidence" value="ECO:0007669"/>
    <property type="project" value="InterPro"/>
</dbReference>
<evidence type="ECO:0000313" key="6">
    <source>
        <dbReference type="EMBL" id="HHI65251.1"/>
    </source>
</evidence>
<proteinExistence type="predicted"/>
<dbReference type="Gene3D" id="3.40.1010.20">
    <property type="entry name" value="4-hydroxy-3-methylbut-2-enyl diphosphate reductase, catalytic domain"/>
    <property type="match status" value="2"/>
</dbReference>
<organism evidence="6">
    <name type="scientific">Thermodesulfobium narugense</name>
    <dbReference type="NCBI Taxonomy" id="184064"/>
    <lineage>
        <taxon>Bacteria</taxon>
        <taxon>Pseudomonadati</taxon>
        <taxon>Thermodesulfobiota</taxon>
        <taxon>Thermodesulfobiia</taxon>
        <taxon>Thermodesulfobiales</taxon>
        <taxon>Thermodesulfobiaceae</taxon>
        <taxon>Thermodesulfobium</taxon>
    </lineage>
</organism>
<dbReference type="PANTHER" id="PTHR30426">
    <property type="entry name" value="4-HYDROXY-3-METHYLBUT-2-ENYL DIPHOSPHATE REDUCTASE"/>
    <property type="match status" value="1"/>
</dbReference>
<comment type="caution">
    <text evidence="6">The sequence shown here is derived from an EMBL/GenBank/DDBJ whole genome shotgun (WGS) entry which is preliminary data.</text>
</comment>
<accession>A0A7C5PG48</accession>
<dbReference type="EMBL" id="DRUY01000059">
    <property type="protein sequence ID" value="HHI65251.1"/>
    <property type="molecule type" value="Genomic_DNA"/>
</dbReference>
<evidence type="ECO:0000256" key="2">
    <source>
        <dbReference type="ARBA" id="ARBA00022485"/>
    </source>
</evidence>
<keyword evidence="6" id="KW-0560">Oxidoreductase</keyword>
<dbReference type="PANTHER" id="PTHR30426:SF0">
    <property type="entry name" value="4-HYDROXY-3-METHYLBUT-2-ENYL DIPHOSPHATE REDUCTASE"/>
    <property type="match status" value="1"/>
</dbReference>
<sequence>MIIKRASSLGFCYGVRLAHKKVIEALNKYQRVNTLGPLIHNEREVKRLAQLGAIPINSLDEVNAPAIVLRTHGVRRDVLESAKKLAIKEVIDATCPHVAKAQNIANRFYLDGFRVVILGEIEHPEVQSILSYAPNAIVVSENLQNFNFDKGIVKKVGLLSQTTQPIEKLKILAARLVELSQELVIANTVCFATRKRQEAARELAKEVDAIVVIGGKASSNTKKLYLSLSSYNVAVYQVEGAMDLPLDLLKYERIGITAGASTPEWIIEEVESRLKSL</sequence>
<dbReference type="GO" id="GO:0051539">
    <property type="term" value="F:4 iron, 4 sulfur cluster binding"/>
    <property type="evidence" value="ECO:0007669"/>
    <property type="project" value="UniProtKB-KW"/>
</dbReference>
<reference evidence="6" key="1">
    <citation type="journal article" date="2020" name="mSystems">
        <title>Genome- and Community-Level Interaction Insights into Carbon Utilization and Element Cycling Functions of Hydrothermarchaeota in Hydrothermal Sediment.</title>
        <authorList>
            <person name="Zhou Z."/>
            <person name="Liu Y."/>
            <person name="Xu W."/>
            <person name="Pan J."/>
            <person name="Luo Z.H."/>
            <person name="Li M."/>
        </authorList>
    </citation>
    <scope>NUCLEOTIDE SEQUENCE [LARGE SCALE GENOMIC DNA]</scope>
    <source>
        <strain evidence="6">SpSt-1019</strain>
    </source>
</reference>
<dbReference type="GO" id="GO:0046872">
    <property type="term" value="F:metal ion binding"/>
    <property type="evidence" value="ECO:0007669"/>
    <property type="project" value="UniProtKB-KW"/>
</dbReference>
<evidence type="ECO:0000256" key="4">
    <source>
        <dbReference type="ARBA" id="ARBA00023004"/>
    </source>
</evidence>